<keyword evidence="2" id="KW-1185">Reference proteome</keyword>
<accession>A0ABS9GKK9</accession>
<name>A0ABS9GKK9_9PSED</name>
<protein>
    <submittedName>
        <fullName evidence="1">Uncharacterized protein</fullName>
    </submittedName>
</protein>
<dbReference type="RefSeq" id="WP_236371897.1">
    <property type="nucleotide sequence ID" value="NZ_WKAT01000030.1"/>
</dbReference>
<organism evidence="1 2">
    <name type="scientific">Pseudomonas salomonii</name>
    <dbReference type="NCBI Taxonomy" id="191391"/>
    <lineage>
        <taxon>Bacteria</taxon>
        <taxon>Pseudomonadati</taxon>
        <taxon>Pseudomonadota</taxon>
        <taxon>Gammaproteobacteria</taxon>
        <taxon>Pseudomonadales</taxon>
        <taxon>Pseudomonadaceae</taxon>
        <taxon>Pseudomonas</taxon>
    </lineage>
</organism>
<sequence>MDHLELEIVARCRYSLSSTRLCMDGKMDQRYKPTRKPYSEVGSYVTGKRPSKSNEDGWFIYDRAEEIIIPGAYVDEVKATLECELLNVSDRRLVLKNWDRGIQSAIGALDTDPDGYEVLKGLTRTESLRYVELSKFDPTDEFIDLDRKHMIARTGISDL</sequence>
<comment type="caution">
    <text evidence="1">The sequence shown here is derived from an EMBL/GenBank/DDBJ whole genome shotgun (WGS) entry which is preliminary data.</text>
</comment>
<evidence type="ECO:0000313" key="2">
    <source>
        <dbReference type="Proteomes" id="UP000814158"/>
    </source>
</evidence>
<proteinExistence type="predicted"/>
<evidence type="ECO:0000313" key="1">
    <source>
        <dbReference type="EMBL" id="MCF5546140.1"/>
    </source>
</evidence>
<dbReference type="EMBL" id="WKAT01000030">
    <property type="protein sequence ID" value="MCF5546140.1"/>
    <property type="molecule type" value="Genomic_DNA"/>
</dbReference>
<reference evidence="1 2" key="1">
    <citation type="submission" date="2019-11" db="EMBL/GenBank/DDBJ databases">
        <title>Epiphytic Pseudomonas syringae from cherry orchards.</title>
        <authorList>
            <person name="Hulin M.T."/>
        </authorList>
    </citation>
    <scope>NUCLEOTIDE SEQUENCE [LARGE SCALE GENOMIC DNA]</scope>
    <source>
        <strain evidence="1 2">PA-3-2A</strain>
    </source>
</reference>
<dbReference type="Proteomes" id="UP000814158">
    <property type="component" value="Unassembled WGS sequence"/>
</dbReference>
<gene>
    <name evidence="1" type="ORF">GIV68_15485</name>
</gene>